<reference evidence="2" key="1">
    <citation type="journal article" date="2019" name="Int. J. Syst. Evol. Microbiol.">
        <title>The Global Catalogue of Microorganisms (GCM) 10K type strain sequencing project: providing services to taxonomists for standard genome sequencing and annotation.</title>
        <authorList>
            <consortium name="The Broad Institute Genomics Platform"/>
            <consortium name="The Broad Institute Genome Sequencing Center for Infectious Disease"/>
            <person name="Wu L."/>
            <person name="Ma J."/>
        </authorList>
    </citation>
    <scope>NUCLEOTIDE SEQUENCE [LARGE SCALE GENOMIC DNA]</scope>
    <source>
        <strain evidence="2">CGMCC 1.15339</strain>
    </source>
</reference>
<keyword evidence="2" id="KW-1185">Reference proteome</keyword>
<dbReference type="Proteomes" id="UP000617555">
    <property type="component" value="Unassembled WGS sequence"/>
</dbReference>
<dbReference type="EMBL" id="BMII01000007">
    <property type="protein sequence ID" value="GGB52631.1"/>
    <property type="molecule type" value="Genomic_DNA"/>
</dbReference>
<sequence length="206" mass="24205">MQQDKVVSCGMGTVINRLILVLKSKDYSKRMCGRMAKRLLFMLFALSTFGAHANTIYKCMKDDKVVFSQTVCPQEFRQHKIEYQLGITTEVDSDKRELKEDPLKALLNKQTISKEKLLQLLDAEIYRLKQENSYFEILRASEIQKLDRKRYWQTKPKDDPSYGLELQEITERFNELTKNNINVIRVLNQHKMKISAETPPDEYMSN</sequence>
<proteinExistence type="predicted"/>
<comment type="caution">
    <text evidence="1">The sequence shown here is derived from an EMBL/GenBank/DDBJ whole genome shotgun (WGS) entry which is preliminary data.</text>
</comment>
<gene>
    <name evidence="1" type="ORF">GCM10011607_11450</name>
</gene>
<protein>
    <recommendedName>
        <fullName evidence="3">DUF4124 domain-containing protein</fullName>
    </recommendedName>
</protein>
<name>A0ABQ1IU89_9GAMM</name>
<accession>A0ABQ1IU89</accession>
<organism evidence="1 2">
    <name type="scientific">Shewanella inventionis</name>
    <dbReference type="NCBI Taxonomy" id="1738770"/>
    <lineage>
        <taxon>Bacteria</taxon>
        <taxon>Pseudomonadati</taxon>
        <taxon>Pseudomonadota</taxon>
        <taxon>Gammaproteobacteria</taxon>
        <taxon>Alteromonadales</taxon>
        <taxon>Shewanellaceae</taxon>
        <taxon>Shewanella</taxon>
    </lineage>
</organism>
<evidence type="ECO:0008006" key="3">
    <source>
        <dbReference type="Google" id="ProtNLM"/>
    </source>
</evidence>
<evidence type="ECO:0000313" key="2">
    <source>
        <dbReference type="Proteomes" id="UP000617555"/>
    </source>
</evidence>
<evidence type="ECO:0000313" key="1">
    <source>
        <dbReference type="EMBL" id="GGB52631.1"/>
    </source>
</evidence>